<proteinExistence type="predicted"/>
<accession>A0A381W0C2</accession>
<organism evidence="1">
    <name type="scientific">marine metagenome</name>
    <dbReference type="NCBI Taxonomy" id="408172"/>
    <lineage>
        <taxon>unclassified sequences</taxon>
        <taxon>metagenomes</taxon>
        <taxon>ecological metagenomes</taxon>
    </lineage>
</organism>
<reference evidence="1" key="1">
    <citation type="submission" date="2018-05" db="EMBL/GenBank/DDBJ databases">
        <authorList>
            <person name="Lanie J.A."/>
            <person name="Ng W.-L."/>
            <person name="Kazmierczak K.M."/>
            <person name="Andrzejewski T.M."/>
            <person name="Davidsen T.M."/>
            <person name="Wayne K.J."/>
            <person name="Tettelin H."/>
            <person name="Glass J.I."/>
            <person name="Rusch D."/>
            <person name="Podicherti R."/>
            <person name="Tsui H.-C.T."/>
            <person name="Winkler M.E."/>
        </authorList>
    </citation>
    <scope>NUCLEOTIDE SEQUENCE</scope>
</reference>
<protein>
    <submittedName>
        <fullName evidence="1">Uncharacterized protein</fullName>
    </submittedName>
</protein>
<evidence type="ECO:0000313" key="1">
    <source>
        <dbReference type="EMBL" id="SVA45932.1"/>
    </source>
</evidence>
<name>A0A381W0C2_9ZZZZ</name>
<dbReference type="AlphaFoldDB" id="A0A381W0C2"/>
<sequence>MSKNSSIKDALYSKINTIGQETIHKLLLEKKYSELFELTYTKALQSVNTKIGEIEKMGILAESFTHYLFTEMLIPSQRKISYENIELDMIIPNLVELKKNSDNSILIFFVKSSNNNIIKQRIQAVKKIQKTDKNIWVISKDEINISQKVYKIEKESFSRFLDDIQNFTELKNMNKLNIFKSKI</sequence>
<dbReference type="EMBL" id="UINC01010314">
    <property type="protein sequence ID" value="SVA45932.1"/>
    <property type="molecule type" value="Genomic_DNA"/>
</dbReference>
<gene>
    <name evidence="1" type="ORF">METZ01_LOCUS98786</name>
</gene>